<comment type="caution">
    <text evidence="1">The sequence shown here is derived from an EMBL/GenBank/DDBJ whole genome shotgun (WGS) entry which is preliminary data.</text>
</comment>
<protein>
    <submittedName>
        <fullName evidence="1">Uncharacterized protein</fullName>
    </submittedName>
</protein>
<dbReference type="RefSeq" id="WP_125575308.1">
    <property type="nucleotide sequence ID" value="NZ_JBHSSO010000069.1"/>
</dbReference>
<name>A0ABW1UBI5_9LACO</name>
<reference evidence="2" key="1">
    <citation type="journal article" date="2019" name="Int. J. Syst. Evol. Microbiol.">
        <title>The Global Catalogue of Microorganisms (GCM) 10K type strain sequencing project: providing services to taxonomists for standard genome sequencing and annotation.</title>
        <authorList>
            <consortium name="The Broad Institute Genomics Platform"/>
            <consortium name="The Broad Institute Genome Sequencing Center for Infectious Disease"/>
            <person name="Wu L."/>
            <person name="Ma J."/>
        </authorList>
    </citation>
    <scope>NUCLEOTIDE SEQUENCE [LARGE SCALE GENOMIC DNA]</scope>
    <source>
        <strain evidence="2">CCM 8893</strain>
    </source>
</reference>
<gene>
    <name evidence="1" type="ORF">ACFP1M_10885</name>
</gene>
<evidence type="ECO:0000313" key="1">
    <source>
        <dbReference type="EMBL" id="MFC6290676.1"/>
    </source>
</evidence>
<organism evidence="1 2">
    <name type="scientific">Levilactobacillus angrenensis</name>
    <dbReference type="NCBI Taxonomy" id="2486020"/>
    <lineage>
        <taxon>Bacteria</taxon>
        <taxon>Bacillati</taxon>
        <taxon>Bacillota</taxon>
        <taxon>Bacilli</taxon>
        <taxon>Lactobacillales</taxon>
        <taxon>Lactobacillaceae</taxon>
        <taxon>Levilactobacillus</taxon>
    </lineage>
</organism>
<dbReference type="EMBL" id="JBHSSO010000069">
    <property type="protein sequence ID" value="MFC6290676.1"/>
    <property type="molecule type" value="Genomic_DNA"/>
</dbReference>
<sequence>MAELEVPNSVSKITLGGDTVWQNSDGWIPLKLPDGVSGNVFFKDYGDGTAGLVGSLGYLTQATSDSLYTPSFKLLNPPNGYTFLDHNWQVGPSYGPTILVYTSMYTTSGSNQAVQRGYGYISFADGNVTVVRAQHNSNLYGKIRVLINFNGNDINHVSATDDNFGGPAIIGLEKV</sequence>
<evidence type="ECO:0000313" key="2">
    <source>
        <dbReference type="Proteomes" id="UP001596258"/>
    </source>
</evidence>
<accession>A0ABW1UBI5</accession>
<dbReference type="Proteomes" id="UP001596258">
    <property type="component" value="Unassembled WGS sequence"/>
</dbReference>
<proteinExistence type="predicted"/>
<keyword evidence="2" id="KW-1185">Reference proteome</keyword>